<feature type="region of interest" description="Disordered" evidence="1">
    <location>
        <begin position="46"/>
        <end position="69"/>
    </location>
</feature>
<accession>A0A1U7CSH5</accession>
<dbReference type="KEGG" id="pbor:BSF38_03376"/>
<keyword evidence="4" id="KW-1185">Reference proteome</keyword>
<evidence type="ECO:0000313" key="4">
    <source>
        <dbReference type="Proteomes" id="UP000186309"/>
    </source>
</evidence>
<dbReference type="STRING" id="1387353.BSF38_03376"/>
<dbReference type="Proteomes" id="UP000186309">
    <property type="component" value="Chromosome"/>
</dbReference>
<sequence length="69" mass="7315">MRRLGTLLMTASVLLALSGCDDAVAPPSNATAPPKPPEELEKLFKKPEKGAASKKASLEDRTPHAFVLT</sequence>
<evidence type="ECO:0000256" key="1">
    <source>
        <dbReference type="SAM" id="MobiDB-lite"/>
    </source>
</evidence>
<dbReference type="PROSITE" id="PS51257">
    <property type="entry name" value="PROKAR_LIPOPROTEIN"/>
    <property type="match status" value="1"/>
</dbReference>
<organism evidence="3 4">
    <name type="scientific">Paludisphaera borealis</name>
    <dbReference type="NCBI Taxonomy" id="1387353"/>
    <lineage>
        <taxon>Bacteria</taxon>
        <taxon>Pseudomonadati</taxon>
        <taxon>Planctomycetota</taxon>
        <taxon>Planctomycetia</taxon>
        <taxon>Isosphaerales</taxon>
        <taxon>Isosphaeraceae</taxon>
        <taxon>Paludisphaera</taxon>
    </lineage>
</organism>
<feature type="signal peptide" evidence="2">
    <location>
        <begin position="1"/>
        <end position="25"/>
    </location>
</feature>
<proteinExistence type="predicted"/>
<feature type="chain" id="PRO_5013001953" evidence="2">
    <location>
        <begin position="26"/>
        <end position="69"/>
    </location>
</feature>
<keyword evidence="2" id="KW-0732">Signal</keyword>
<dbReference type="AlphaFoldDB" id="A0A1U7CSH5"/>
<evidence type="ECO:0000256" key="2">
    <source>
        <dbReference type="SAM" id="SignalP"/>
    </source>
</evidence>
<feature type="compositionally biased region" description="Basic and acidic residues" evidence="1">
    <location>
        <begin position="46"/>
        <end position="63"/>
    </location>
</feature>
<gene>
    <name evidence="3" type="ORF">BSF38_03376</name>
</gene>
<name>A0A1U7CSH5_9BACT</name>
<reference evidence="4" key="1">
    <citation type="submission" date="2016-12" db="EMBL/GenBank/DDBJ databases">
        <title>Comparative genomics of four Isosphaeraceae planctomycetes: a common pool of plasmids and glycoside hydrolase genes.</title>
        <authorList>
            <person name="Ivanova A."/>
        </authorList>
    </citation>
    <scope>NUCLEOTIDE SEQUENCE [LARGE SCALE GENOMIC DNA]</scope>
    <source>
        <strain evidence="4">PX4</strain>
    </source>
</reference>
<evidence type="ECO:0000313" key="3">
    <source>
        <dbReference type="EMBL" id="APW61846.1"/>
    </source>
</evidence>
<protein>
    <submittedName>
        <fullName evidence="3">Uncharacterized protein</fullName>
    </submittedName>
</protein>
<dbReference type="EMBL" id="CP019082">
    <property type="protein sequence ID" value="APW61846.1"/>
    <property type="molecule type" value="Genomic_DNA"/>
</dbReference>